<keyword evidence="1" id="KW-0614">Plasmid</keyword>
<proteinExistence type="predicted"/>
<sequence length="150" mass="16778">MTIMLIQISASCWRVTIPAPRIPVKAVLFKPDIDDLVEWPVILVNAGKLLSCWERDSYIVGPVGHWPSSKRAGIEEFLDEKGGAINVPRAGIHMQEFPRSWWSLRPKTPAPVVSFINGRHRTRYLIDAGVDCVPIQVHASQSALLREICA</sequence>
<dbReference type="KEGG" id="cox:E0W60_33655"/>
<geneLocation type="plasmid" evidence="1">
    <name>unnamed2</name>
</geneLocation>
<dbReference type="OrthoDB" id="7012308at2"/>
<organism evidence="1 2">
    <name type="scientific">Cupriavidus oxalaticus</name>
    <dbReference type="NCBI Taxonomy" id="96344"/>
    <lineage>
        <taxon>Bacteria</taxon>
        <taxon>Pseudomonadati</taxon>
        <taxon>Pseudomonadota</taxon>
        <taxon>Betaproteobacteria</taxon>
        <taxon>Burkholderiales</taxon>
        <taxon>Burkholderiaceae</taxon>
        <taxon>Cupriavidus</taxon>
    </lineage>
</organism>
<evidence type="ECO:0000313" key="2">
    <source>
        <dbReference type="Proteomes" id="UP000295294"/>
    </source>
</evidence>
<name>A0A4P7LJL3_9BURK</name>
<dbReference type="Proteomes" id="UP000295294">
    <property type="component" value="Plasmid unnamed2"/>
</dbReference>
<gene>
    <name evidence="1" type="ORF">E0W60_33655</name>
</gene>
<dbReference type="Pfam" id="PF22162">
    <property type="entry name" value="PFIN"/>
    <property type="match status" value="1"/>
</dbReference>
<reference evidence="1 2" key="1">
    <citation type="submission" date="2019-03" db="EMBL/GenBank/DDBJ databases">
        <title>Efficiently degradation of phenoxyalkanoic acid herbicides by Cupriavidus oxalaticus strain X32.</title>
        <authorList>
            <person name="Sheng X."/>
        </authorList>
    </citation>
    <scope>NUCLEOTIDE SEQUENCE [LARGE SCALE GENOMIC DNA]</scope>
    <source>
        <strain evidence="1 2">X32</strain>
        <plasmid evidence="1 2">unnamed2</plasmid>
    </source>
</reference>
<dbReference type="AlphaFoldDB" id="A0A4P7LJL3"/>
<evidence type="ECO:0000313" key="1">
    <source>
        <dbReference type="EMBL" id="QBY56005.1"/>
    </source>
</evidence>
<protein>
    <submittedName>
        <fullName evidence="1">Uncharacterized protein</fullName>
    </submittedName>
</protein>
<accession>A0A4P7LJL3</accession>
<dbReference type="EMBL" id="CP038637">
    <property type="protein sequence ID" value="QBY56005.1"/>
    <property type="molecule type" value="Genomic_DNA"/>
</dbReference>
<dbReference type="InterPro" id="IPR054044">
    <property type="entry name" value="PFIN"/>
</dbReference>